<proteinExistence type="predicted"/>
<dbReference type="SUPFAM" id="SSF51735">
    <property type="entry name" value="NAD(P)-binding Rossmann-fold domains"/>
    <property type="match status" value="1"/>
</dbReference>
<dbReference type="InterPro" id="IPR013149">
    <property type="entry name" value="ADH-like_C"/>
</dbReference>
<dbReference type="GO" id="GO:0005829">
    <property type="term" value="C:cytosol"/>
    <property type="evidence" value="ECO:0007669"/>
    <property type="project" value="TreeGrafter"/>
</dbReference>
<dbReference type="FunFam" id="3.40.50.720:FF:000053">
    <property type="entry name" value="Quinone oxidoreductase 1"/>
    <property type="match status" value="1"/>
</dbReference>
<dbReference type="InterPro" id="IPR013154">
    <property type="entry name" value="ADH-like_N"/>
</dbReference>
<feature type="domain" description="Enoyl reductase (ER)" evidence="3">
    <location>
        <begin position="34"/>
        <end position="344"/>
    </location>
</feature>
<dbReference type="InterPro" id="IPR020843">
    <property type="entry name" value="ER"/>
</dbReference>
<evidence type="ECO:0000259" key="3">
    <source>
        <dbReference type="SMART" id="SM00829"/>
    </source>
</evidence>
<dbReference type="Pfam" id="PF08240">
    <property type="entry name" value="ADH_N"/>
    <property type="match status" value="1"/>
</dbReference>
<dbReference type="Proteomes" id="UP000294360">
    <property type="component" value="Chromosome"/>
</dbReference>
<accession>A0A4U8YU75</accession>
<dbReference type="Pfam" id="PF00107">
    <property type="entry name" value="ADH_zinc_N"/>
    <property type="match status" value="1"/>
</dbReference>
<dbReference type="Gene3D" id="3.40.50.720">
    <property type="entry name" value="NAD(P)-binding Rossmann-like Domain"/>
    <property type="match status" value="1"/>
</dbReference>
<gene>
    <name evidence="4" type="primary">qor</name>
    <name evidence="4" type="ORF">MTUNDRAET4_0385</name>
</gene>
<dbReference type="EC" id="1.6.5.5" evidence="4"/>
<dbReference type="InterPro" id="IPR036291">
    <property type="entry name" value="NAD(P)-bd_dom_sf"/>
</dbReference>
<sequence length="346" mass="36884">MGGKTPACRFHKRDAGQEMGGAFMVKAVRVHETGGPEAMRVEEIELPPPGRGEVLIRNHAIGVNFIDVYFRKGDYPAPLPFTPGNESAGEVIEVGKGVKSVKVGDRVASLATLGGYAEARIVNEDRLIKLPKGFPYDVAAAMLLKGLTAQYLVRRTFKVKAGDTILVHAAAGGVGLILCQWARALGAHVIGAVGTREKAKLAKKAGARHVILYREEDFAARVKEITKGALCDVVYDGVGKATFPASLDCLKPLGMFVSFGSASGPIEAFDIGLLAAKGSLFATRPSLNTYAAKREDLVKMARDLLRVVKNGDVTIPLHGTYPLDDVASVHRALEARETTGAMVLIP</sequence>
<dbReference type="GO" id="GO:0035925">
    <property type="term" value="F:mRNA 3'-UTR AU-rich region binding"/>
    <property type="evidence" value="ECO:0007669"/>
    <property type="project" value="TreeGrafter"/>
</dbReference>
<reference evidence="4 5" key="1">
    <citation type="submission" date="2019-03" db="EMBL/GenBank/DDBJ databases">
        <authorList>
            <person name="Kox A.R. M."/>
        </authorList>
    </citation>
    <scope>NUCLEOTIDE SEQUENCE [LARGE SCALE GENOMIC DNA]</scope>
    <source>
        <strain evidence="4">MTUNDRAET4 annotated genome</strain>
    </source>
</reference>
<evidence type="ECO:0000313" key="5">
    <source>
        <dbReference type="Proteomes" id="UP000294360"/>
    </source>
</evidence>
<dbReference type="InterPro" id="IPR047618">
    <property type="entry name" value="QOR-like"/>
</dbReference>
<dbReference type="NCBIfam" id="NF008024">
    <property type="entry name" value="PRK10754.1"/>
    <property type="match status" value="1"/>
</dbReference>
<dbReference type="EMBL" id="LR536450">
    <property type="protein sequence ID" value="VFU07278.1"/>
    <property type="molecule type" value="Genomic_DNA"/>
</dbReference>
<dbReference type="PANTHER" id="PTHR48106">
    <property type="entry name" value="QUINONE OXIDOREDUCTASE PIG3-RELATED"/>
    <property type="match status" value="1"/>
</dbReference>
<dbReference type="SMART" id="SM00829">
    <property type="entry name" value="PKS_ER"/>
    <property type="match status" value="1"/>
</dbReference>
<dbReference type="GO" id="GO:0008270">
    <property type="term" value="F:zinc ion binding"/>
    <property type="evidence" value="ECO:0007669"/>
    <property type="project" value="InterPro"/>
</dbReference>
<dbReference type="Gene3D" id="3.90.180.10">
    <property type="entry name" value="Medium-chain alcohol dehydrogenases, catalytic domain"/>
    <property type="match status" value="1"/>
</dbReference>
<dbReference type="InterPro" id="IPR002364">
    <property type="entry name" value="Quin_OxRdtase/zeta-crystal_CS"/>
</dbReference>
<dbReference type="AlphaFoldDB" id="A0A4U8YU75"/>
<organism evidence="4 5">
    <name type="scientific">Methylocella tundrae</name>
    <dbReference type="NCBI Taxonomy" id="227605"/>
    <lineage>
        <taxon>Bacteria</taxon>
        <taxon>Pseudomonadati</taxon>
        <taxon>Pseudomonadota</taxon>
        <taxon>Alphaproteobacteria</taxon>
        <taxon>Hyphomicrobiales</taxon>
        <taxon>Beijerinckiaceae</taxon>
        <taxon>Methylocella</taxon>
    </lineage>
</organism>
<dbReference type="SUPFAM" id="SSF50129">
    <property type="entry name" value="GroES-like"/>
    <property type="match status" value="1"/>
</dbReference>
<dbReference type="PROSITE" id="PS01162">
    <property type="entry name" value="QOR_ZETA_CRYSTAL"/>
    <property type="match status" value="1"/>
</dbReference>
<dbReference type="KEGG" id="mtun:MTUNDRAET4_0385"/>
<dbReference type="CDD" id="cd05286">
    <property type="entry name" value="QOR2"/>
    <property type="match status" value="1"/>
</dbReference>
<keyword evidence="1" id="KW-0521">NADP</keyword>
<keyword evidence="2 4" id="KW-0560">Oxidoreductase</keyword>
<dbReference type="InterPro" id="IPR011032">
    <property type="entry name" value="GroES-like_sf"/>
</dbReference>
<dbReference type="PANTHER" id="PTHR48106:SF13">
    <property type="entry name" value="QUINONE OXIDOREDUCTASE-RELATED"/>
    <property type="match status" value="1"/>
</dbReference>
<protein>
    <submittedName>
        <fullName evidence="4">Quinone oxidoreductase</fullName>
        <ecNumber evidence="4">1.6.5.5</ecNumber>
    </submittedName>
</protein>
<dbReference type="GO" id="GO:0003960">
    <property type="term" value="F:quinone reductase (NADPH) activity"/>
    <property type="evidence" value="ECO:0007669"/>
    <property type="project" value="UniProtKB-EC"/>
</dbReference>
<dbReference type="GO" id="GO:0070402">
    <property type="term" value="F:NADPH binding"/>
    <property type="evidence" value="ECO:0007669"/>
    <property type="project" value="TreeGrafter"/>
</dbReference>
<evidence type="ECO:0000256" key="2">
    <source>
        <dbReference type="ARBA" id="ARBA00023002"/>
    </source>
</evidence>
<name>A0A4U8YU75_METTU</name>
<evidence type="ECO:0000313" key="4">
    <source>
        <dbReference type="EMBL" id="VFU07278.1"/>
    </source>
</evidence>
<evidence type="ECO:0000256" key="1">
    <source>
        <dbReference type="ARBA" id="ARBA00022857"/>
    </source>
</evidence>